<sequence length="191" mass="20803">MSGLRERKKVKTREAILREAFRLFREHGYSATTVEQIAEAAEVSRATFFRYFPTKEDLVTLDRFLPLVEALKAQPPGAAPVSALRGAFRTAFAGLSAEEITAGHAREVFAATVPELVAANLRKSPGLIREVAEILADRTGCPPDDSRIQNVIGASFGVVAMAWLRWARDSAVDGPAEIDRSLAHLESGLTL</sequence>
<dbReference type="Proteomes" id="UP001156441">
    <property type="component" value="Unassembled WGS sequence"/>
</dbReference>
<protein>
    <submittedName>
        <fullName evidence="6">TetR family transcriptional regulator</fullName>
    </submittedName>
</protein>
<evidence type="ECO:0000256" key="3">
    <source>
        <dbReference type="ARBA" id="ARBA00023163"/>
    </source>
</evidence>
<organism evidence="6 7">
    <name type="scientific">Actinophytocola gossypii</name>
    <dbReference type="NCBI Taxonomy" id="2812003"/>
    <lineage>
        <taxon>Bacteria</taxon>
        <taxon>Bacillati</taxon>
        <taxon>Actinomycetota</taxon>
        <taxon>Actinomycetes</taxon>
        <taxon>Pseudonocardiales</taxon>
        <taxon>Pseudonocardiaceae</taxon>
    </lineage>
</organism>
<dbReference type="Pfam" id="PF00440">
    <property type="entry name" value="TetR_N"/>
    <property type="match status" value="1"/>
</dbReference>
<dbReference type="Gene3D" id="1.10.10.60">
    <property type="entry name" value="Homeodomain-like"/>
    <property type="match status" value="1"/>
</dbReference>
<feature type="DNA-binding region" description="H-T-H motif" evidence="4">
    <location>
        <begin position="33"/>
        <end position="52"/>
    </location>
</feature>
<dbReference type="InterPro" id="IPR041347">
    <property type="entry name" value="MftR_C"/>
</dbReference>
<dbReference type="InterPro" id="IPR050109">
    <property type="entry name" value="HTH-type_TetR-like_transc_reg"/>
</dbReference>
<feature type="domain" description="HTH tetR-type" evidence="5">
    <location>
        <begin position="10"/>
        <end position="70"/>
    </location>
</feature>
<dbReference type="SUPFAM" id="SSF46689">
    <property type="entry name" value="Homeodomain-like"/>
    <property type="match status" value="1"/>
</dbReference>
<dbReference type="PROSITE" id="PS01081">
    <property type="entry name" value="HTH_TETR_1"/>
    <property type="match status" value="1"/>
</dbReference>
<evidence type="ECO:0000256" key="1">
    <source>
        <dbReference type="ARBA" id="ARBA00023015"/>
    </source>
</evidence>
<name>A0ABT2JCJ0_9PSEU</name>
<gene>
    <name evidence="6" type="ORF">JT362_20895</name>
</gene>
<dbReference type="PANTHER" id="PTHR30055:SF238">
    <property type="entry name" value="MYCOFACTOCIN BIOSYNTHESIS TRANSCRIPTIONAL REGULATOR MFTR-RELATED"/>
    <property type="match status" value="1"/>
</dbReference>
<keyword evidence="3" id="KW-0804">Transcription</keyword>
<evidence type="ECO:0000259" key="5">
    <source>
        <dbReference type="PROSITE" id="PS50977"/>
    </source>
</evidence>
<keyword evidence="7" id="KW-1185">Reference proteome</keyword>
<keyword evidence="2 4" id="KW-0238">DNA-binding</keyword>
<dbReference type="InterPro" id="IPR009057">
    <property type="entry name" value="Homeodomain-like_sf"/>
</dbReference>
<dbReference type="Gene3D" id="1.10.357.10">
    <property type="entry name" value="Tetracycline Repressor, domain 2"/>
    <property type="match status" value="1"/>
</dbReference>
<dbReference type="PROSITE" id="PS50977">
    <property type="entry name" value="HTH_TETR_2"/>
    <property type="match status" value="1"/>
</dbReference>
<accession>A0ABT2JCJ0</accession>
<dbReference type="PRINTS" id="PR00455">
    <property type="entry name" value="HTHTETR"/>
</dbReference>
<dbReference type="RefSeq" id="WP_260193199.1">
    <property type="nucleotide sequence ID" value="NZ_JAFFZE010000015.1"/>
</dbReference>
<comment type="caution">
    <text evidence="6">The sequence shown here is derived from an EMBL/GenBank/DDBJ whole genome shotgun (WGS) entry which is preliminary data.</text>
</comment>
<proteinExistence type="predicted"/>
<evidence type="ECO:0000256" key="4">
    <source>
        <dbReference type="PROSITE-ProRule" id="PRU00335"/>
    </source>
</evidence>
<keyword evidence="1" id="KW-0805">Transcription regulation</keyword>
<evidence type="ECO:0000313" key="7">
    <source>
        <dbReference type="Proteomes" id="UP001156441"/>
    </source>
</evidence>
<evidence type="ECO:0000313" key="6">
    <source>
        <dbReference type="EMBL" id="MCT2585584.1"/>
    </source>
</evidence>
<evidence type="ECO:0000256" key="2">
    <source>
        <dbReference type="ARBA" id="ARBA00023125"/>
    </source>
</evidence>
<dbReference type="InterPro" id="IPR001647">
    <property type="entry name" value="HTH_TetR"/>
</dbReference>
<dbReference type="EMBL" id="JAFFZE010000015">
    <property type="protein sequence ID" value="MCT2585584.1"/>
    <property type="molecule type" value="Genomic_DNA"/>
</dbReference>
<dbReference type="PANTHER" id="PTHR30055">
    <property type="entry name" value="HTH-TYPE TRANSCRIPTIONAL REGULATOR RUTR"/>
    <property type="match status" value="1"/>
</dbReference>
<dbReference type="Pfam" id="PF17754">
    <property type="entry name" value="TetR_C_14"/>
    <property type="match status" value="1"/>
</dbReference>
<dbReference type="InterPro" id="IPR023772">
    <property type="entry name" value="DNA-bd_HTH_TetR-type_CS"/>
</dbReference>
<reference evidence="6 7" key="1">
    <citation type="submission" date="2021-02" db="EMBL/GenBank/DDBJ databases">
        <title>Actinophytocola xerophila sp. nov., isolated from soil of cotton cropping field.</title>
        <authorList>
            <person name="Huang R."/>
            <person name="Chen X."/>
            <person name="Ge X."/>
            <person name="Liu W."/>
        </authorList>
    </citation>
    <scope>NUCLEOTIDE SEQUENCE [LARGE SCALE GENOMIC DNA]</scope>
    <source>
        <strain evidence="6 7">S1-96</strain>
    </source>
</reference>